<accession>A0A2H4UVU1</accession>
<reference evidence="2" key="1">
    <citation type="journal article" date="2017" name="Elife">
        <title>The kinetoplastid-infecting Bodo saltans virus (BsV), a window into the most abundant giant viruses in the sea.</title>
        <authorList>
            <person name="Deeg C.M."/>
            <person name="Chow C.-E.T."/>
            <person name="Suttle C.A."/>
        </authorList>
    </citation>
    <scope>NUCLEOTIDE SEQUENCE</scope>
    <source>
        <strain evidence="2">NG1</strain>
    </source>
</reference>
<name>A0A2H4UVU1_9VIRU</name>
<protein>
    <submittedName>
        <fullName evidence="2">Exonuclease-AP-endonuclease-phosphatase</fullName>
    </submittedName>
</protein>
<evidence type="ECO:0000313" key="3">
    <source>
        <dbReference type="Proteomes" id="UP000240325"/>
    </source>
</evidence>
<dbReference type="Pfam" id="PF22669">
    <property type="entry name" value="Exo_endo_phos2"/>
    <property type="match status" value="1"/>
</dbReference>
<dbReference type="InterPro" id="IPR000300">
    <property type="entry name" value="IPPc"/>
</dbReference>
<dbReference type="Proteomes" id="UP000240325">
    <property type="component" value="Segment"/>
</dbReference>
<evidence type="ECO:0000259" key="1">
    <source>
        <dbReference type="SMART" id="SM00128"/>
    </source>
</evidence>
<dbReference type="InterPro" id="IPR036691">
    <property type="entry name" value="Endo/exonu/phosph_ase_sf"/>
</dbReference>
<keyword evidence="2" id="KW-0378">Hydrolase</keyword>
<dbReference type="SUPFAM" id="SSF56219">
    <property type="entry name" value="DNase I-like"/>
    <property type="match status" value="1"/>
</dbReference>
<dbReference type="GO" id="GO:0004527">
    <property type="term" value="F:exonuclease activity"/>
    <property type="evidence" value="ECO:0007669"/>
    <property type="project" value="UniProtKB-KW"/>
</dbReference>
<dbReference type="SMART" id="SM00128">
    <property type="entry name" value="IPPc"/>
    <property type="match status" value="1"/>
</dbReference>
<keyword evidence="2" id="KW-0269">Exonuclease</keyword>
<dbReference type="GO" id="GO:0004439">
    <property type="term" value="F:phosphatidylinositol-4,5-bisphosphate 5-phosphatase activity"/>
    <property type="evidence" value="ECO:0007669"/>
    <property type="project" value="TreeGrafter"/>
</dbReference>
<gene>
    <name evidence="2" type="ORF">BMW23_0941</name>
</gene>
<keyword evidence="2" id="KW-0540">Nuclease</keyword>
<dbReference type="PANTHER" id="PTHR11200">
    <property type="entry name" value="INOSITOL 5-PHOSPHATASE"/>
    <property type="match status" value="1"/>
</dbReference>
<feature type="domain" description="Inositol polyphosphate-related phosphatase" evidence="1">
    <location>
        <begin position="24"/>
        <end position="334"/>
    </location>
</feature>
<dbReference type="Gene3D" id="3.60.10.10">
    <property type="entry name" value="Endonuclease/exonuclease/phosphatase"/>
    <property type="match status" value="1"/>
</dbReference>
<proteinExistence type="predicted"/>
<dbReference type="GO" id="GO:0046856">
    <property type="term" value="P:phosphatidylinositol dephosphorylation"/>
    <property type="evidence" value="ECO:0007669"/>
    <property type="project" value="InterPro"/>
</dbReference>
<sequence>MMQNDIHKYSKYITKITMSAGKKVNIKICFISFNQGEMTNEHESQTNFEKKIKDCDIVALGIQESSSLHTDDNVLVKQIKSILPKHNIESKQMMQGTLGWLRLIVFHKYQKSITVASNDICSLKEPFKGCVYIGLKVGNKRIGLMTVHLPSSPDKPQKRDECLNKLVHKYTRNDKPDIIIIGGDMNYRTNNIKEIKNDDVIEMIKNYKCTDNKKTNIIDNMKNELNEKFEDQMNLANIRVDGYKFMEPDINFCPTCRYLEKNDKQKETDEHNNQKEQDEYKRIYDPKRYPSWCDRIIVGKKDDTTAKYKIKSYESHDISDYTDHKAVSAIVTIE</sequence>
<keyword evidence="3" id="KW-1185">Reference proteome</keyword>
<dbReference type="EMBL" id="MF782455">
    <property type="protein sequence ID" value="ATZ80986.1"/>
    <property type="molecule type" value="Genomic_DNA"/>
</dbReference>
<evidence type="ECO:0000313" key="2">
    <source>
        <dbReference type="EMBL" id="ATZ80986.1"/>
    </source>
</evidence>
<dbReference type="InterPro" id="IPR046985">
    <property type="entry name" value="IP5"/>
</dbReference>
<organism evidence="2">
    <name type="scientific">Bodo saltans virus</name>
    <dbReference type="NCBI Taxonomy" id="2024608"/>
    <lineage>
        <taxon>Viruses</taxon>
        <taxon>Varidnaviria</taxon>
        <taxon>Bamfordvirae</taxon>
        <taxon>Nucleocytoviricota</taxon>
        <taxon>Megaviricetes</taxon>
        <taxon>Imitervirales</taxon>
        <taxon>Mimiviridae</taxon>
        <taxon>Klosneuvirinae</taxon>
        <taxon>Theiavirus</taxon>
        <taxon>Theiavirus salishense</taxon>
    </lineage>
</organism>